<evidence type="ECO:0000313" key="2">
    <source>
        <dbReference type="EMBL" id="TWG11623.1"/>
    </source>
</evidence>
<comment type="caution">
    <text evidence="2">The sequence shown here is derived from an EMBL/GenBank/DDBJ whole genome shotgun (WGS) entry which is preliminary data.</text>
</comment>
<name>A0A561VJ48_ACTTI</name>
<dbReference type="GO" id="GO:0016747">
    <property type="term" value="F:acyltransferase activity, transferring groups other than amino-acyl groups"/>
    <property type="evidence" value="ECO:0007669"/>
    <property type="project" value="InterPro"/>
</dbReference>
<organism evidence="2 3">
    <name type="scientific">Actinoplanes teichomyceticus</name>
    <dbReference type="NCBI Taxonomy" id="1867"/>
    <lineage>
        <taxon>Bacteria</taxon>
        <taxon>Bacillati</taxon>
        <taxon>Actinomycetota</taxon>
        <taxon>Actinomycetes</taxon>
        <taxon>Micromonosporales</taxon>
        <taxon>Micromonosporaceae</taxon>
        <taxon>Actinoplanes</taxon>
    </lineage>
</organism>
<dbReference type="CDD" id="cd04301">
    <property type="entry name" value="NAT_SF"/>
    <property type="match status" value="1"/>
</dbReference>
<gene>
    <name evidence="2" type="ORF">FHX34_106353</name>
</gene>
<sequence length="236" mass="25511">MHWRDRPVAGRVTGVLNNPVWAALSGPQAGYAEAAGDAARYLPEIAPFCAVSDTADPAAWRDLATLTDHAVLTGPSISPPPGWVQDSRTHGVQMVGTAMTAVDDPEAVPLTEHDVPEMLELVARAQPGPFRKRTIELGRYLGIRTRDGRLISMAGERFRMPGWTEVSAVCTDPEFRGQGLAARLTVAVAAGILARGELPFLHTVQDNDGAIRLYQRLGFEHSADVVFASFRYTGKP</sequence>
<protein>
    <submittedName>
        <fullName evidence="2">FR47-like protein</fullName>
    </submittedName>
</protein>
<dbReference type="InterPro" id="IPR013653">
    <property type="entry name" value="GCN5-like_dom"/>
</dbReference>
<dbReference type="AlphaFoldDB" id="A0A561VJ48"/>
<keyword evidence="3" id="KW-1185">Reference proteome</keyword>
<dbReference type="PROSITE" id="PS51186">
    <property type="entry name" value="GNAT"/>
    <property type="match status" value="1"/>
</dbReference>
<proteinExistence type="predicted"/>
<reference evidence="2 3" key="1">
    <citation type="submission" date="2019-06" db="EMBL/GenBank/DDBJ databases">
        <title>Sequencing the genomes of 1000 actinobacteria strains.</title>
        <authorList>
            <person name="Klenk H.-P."/>
        </authorList>
    </citation>
    <scope>NUCLEOTIDE SEQUENCE [LARGE SCALE GENOMIC DNA]</scope>
    <source>
        <strain evidence="2 3">DSM 43866</strain>
    </source>
</reference>
<dbReference type="SUPFAM" id="SSF55729">
    <property type="entry name" value="Acyl-CoA N-acyltransferases (Nat)"/>
    <property type="match status" value="1"/>
</dbReference>
<dbReference type="InterPro" id="IPR000182">
    <property type="entry name" value="GNAT_dom"/>
</dbReference>
<evidence type="ECO:0000259" key="1">
    <source>
        <dbReference type="PROSITE" id="PS51186"/>
    </source>
</evidence>
<dbReference type="EMBL" id="VIWY01000006">
    <property type="protein sequence ID" value="TWG11623.1"/>
    <property type="molecule type" value="Genomic_DNA"/>
</dbReference>
<accession>A0A561VJ48</accession>
<evidence type="ECO:0000313" key="3">
    <source>
        <dbReference type="Proteomes" id="UP000320239"/>
    </source>
</evidence>
<dbReference type="InterPro" id="IPR016181">
    <property type="entry name" value="Acyl_CoA_acyltransferase"/>
</dbReference>
<dbReference type="Proteomes" id="UP000320239">
    <property type="component" value="Unassembled WGS sequence"/>
</dbReference>
<dbReference type="Gene3D" id="3.40.630.30">
    <property type="match status" value="1"/>
</dbReference>
<feature type="domain" description="N-acetyltransferase" evidence="1">
    <location>
        <begin position="105"/>
        <end position="236"/>
    </location>
</feature>
<dbReference type="Pfam" id="PF08445">
    <property type="entry name" value="FR47"/>
    <property type="match status" value="1"/>
</dbReference>